<dbReference type="Proteomes" id="UP000664109">
    <property type="component" value="Unassembled WGS sequence"/>
</dbReference>
<evidence type="ECO:0000313" key="3">
    <source>
        <dbReference type="Proteomes" id="UP000664109"/>
    </source>
</evidence>
<accession>A0ABS2UJW3</accession>
<evidence type="ECO:0000256" key="1">
    <source>
        <dbReference type="SAM" id="SignalP"/>
    </source>
</evidence>
<keyword evidence="3" id="KW-1185">Reference proteome</keyword>
<feature type="signal peptide" evidence="1">
    <location>
        <begin position="1"/>
        <end position="26"/>
    </location>
</feature>
<keyword evidence="1" id="KW-0732">Signal</keyword>
<gene>
    <name evidence="2" type="ORF">JE024_03595</name>
</gene>
<feature type="chain" id="PRO_5045524765" description="Peptidase inhibitor family I36 protein" evidence="1">
    <location>
        <begin position="27"/>
        <end position="118"/>
    </location>
</feature>
<protein>
    <recommendedName>
        <fullName evidence="4">Peptidase inhibitor family I36 protein</fullName>
    </recommendedName>
</protein>
<dbReference type="RefSeq" id="WP_205372166.1">
    <property type="nucleotide sequence ID" value="NZ_JAFEJA010000001.1"/>
</dbReference>
<proteinExistence type="predicted"/>
<sequence>MRLPIALTGVAALLLALSAAPGPAAAAVPGKACFWSEPGQAGHAWCYSPGGYAEAGPSVRRHARSFDNRSGGSVHAIHFGDRGCFHRELRVDDYDDDWTAWAARLDGVSDTTMGCAQG</sequence>
<comment type="caution">
    <text evidence="2">The sequence shown here is derived from an EMBL/GenBank/DDBJ whole genome shotgun (WGS) entry which is preliminary data.</text>
</comment>
<dbReference type="EMBL" id="JAFEJA010000001">
    <property type="protein sequence ID" value="MBM9617833.1"/>
    <property type="molecule type" value="Genomic_DNA"/>
</dbReference>
<evidence type="ECO:0008006" key="4">
    <source>
        <dbReference type="Google" id="ProtNLM"/>
    </source>
</evidence>
<name>A0ABS2UJW3_9ACTN</name>
<evidence type="ECO:0000313" key="2">
    <source>
        <dbReference type="EMBL" id="MBM9617833.1"/>
    </source>
</evidence>
<organism evidence="2 3">
    <name type="scientific">Streptomyces zhihengii</name>
    <dbReference type="NCBI Taxonomy" id="1818004"/>
    <lineage>
        <taxon>Bacteria</taxon>
        <taxon>Bacillati</taxon>
        <taxon>Actinomycetota</taxon>
        <taxon>Actinomycetes</taxon>
        <taxon>Kitasatosporales</taxon>
        <taxon>Streptomycetaceae</taxon>
        <taxon>Streptomyces</taxon>
    </lineage>
</organism>
<reference evidence="2 3" key="1">
    <citation type="journal article" date="2016" name="Arch. Microbiol.">
        <title>Streptomyces zhihengii sp. nov., isolated from rhizospheric soil of Psammosilene tunicoides.</title>
        <authorList>
            <person name="Huang M.J."/>
            <person name="Fei J.J."/>
            <person name="Salam N."/>
            <person name="Kim C.J."/>
            <person name="Hozzein W.N."/>
            <person name="Xiao M."/>
            <person name="Huang H.Q."/>
            <person name="Li W.J."/>
        </authorList>
    </citation>
    <scope>NUCLEOTIDE SEQUENCE [LARGE SCALE GENOMIC DNA]</scope>
    <source>
        <strain evidence="2 3">YIM T102</strain>
    </source>
</reference>